<dbReference type="InterPro" id="IPR011989">
    <property type="entry name" value="ARM-like"/>
</dbReference>
<dbReference type="KEGG" id="bgok:Pr1d_46770"/>
<dbReference type="Gene3D" id="1.25.10.10">
    <property type="entry name" value="Leucine-rich Repeat Variant"/>
    <property type="match status" value="1"/>
</dbReference>
<gene>
    <name evidence="1" type="ORF">Pr1d_46770</name>
</gene>
<dbReference type="AlphaFoldDB" id="A0A5B9QJW8"/>
<dbReference type="GO" id="GO:0016491">
    <property type="term" value="F:oxidoreductase activity"/>
    <property type="evidence" value="ECO:0007669"/>
    <property type="project" value="TreeGrafter"/>
</dbReference>
<sequence length="199" mass="21741">MPWDRKEYTSIITPAMRISAIQESASRASNGDSTEQQRLVEELAMQIRTESDPLVRAAIQESLGDIQVPLARDVLIAGLNDDDLDVKLICCRKLGDRGEPENVPILRKLLEGGEVLDVKLAATDALGNIRSTESVKTLSIALKDRDPALQYAGVEALKQLSDQDFGNDVAAWQKFADAGQITVKSEISVAESVMQMSPF</sequence>
<dbReference type="InterPro" id="IPR016024">
    <property type="entry name" value="ARM-type_fold"/>
</dbReference>
<organism evidence="1 2">
    <name type="scientific">Bythopirellula goksoeyrii</name>
    <dbReference type="NCBI Taxonomy" id="1400387"/>
    <lineage>
        <taxon>Bacteria</taxon>
        <taxon>Pseudomonadati</taxon>
        <taxon>Planctomycetota</taxon>
        <taxon>Planctomycetia</taxon>
        <taxon>Pirellulales</taxon>
        <taxon>Lacipirellulaceae</taxon>
        <taxon>Bythopirellula</taxon>
    </lineage>
</organism>
<dbReference type="EMBL" id="CP042913">
    <property type="protein sequence ID" value="QEG37336.1"/>
    <property type="molecule type" value="Genomic_DNA"/>
</dbReference>
<protein>
    <submittedName>
        <fullName evidence="1">HEAT repeat protein</fullName>
    </submittedName>
</protein>
<dbReference type="SMART" id="SM00567">
    <property type="entry name" value="EZ_HEAT"/>
    <property type="match status" value="2"/>
</dbReference>
<evidence type="ECO:0000313" key="1">
    <source>
        <dbReference type="EMBL" id="QEG37336.1"/>
    </source>
</evidence>
<dbReference type="PANTHER" id="PTHR12697">
    <property type="entry name" value="PBS LYASE HEAT-LIKE PROTEIN"/>
    <property type="match status" value="1"/>
</dbReference>
<evidence type="ECO:0000313" key="2">
    <source>
        <dbReference type="Proteomes" id="UP000323917"/>
    </source>
</evidence>
<reference evidence="1 2" key="1">
    <citation type="submission" date="2019-08" db="EMBL/GenBank/DDBJ databases">
        <title>Deep-cultivation of Planctomycetes and their phenomic and genomic characterization uncovers novel biology.</title>
        <authorList>
            <person name="Wiegand S."/>
            <person name="Jogler M."/>
            <person name="Boedeker C."/>
            <person name="Pinto D."/>
            <person name="Vollmers J."/>
            <person name="Rivas-Marin E."/>
            <person name="Kohn T."/>
            <person name="Peeters S.H."/>
            <person name="Heuer A."/>
            <person name="Rast P."/>
            <person name="Oberbeckmann S."/>
            <person name="Bunk B."/>
            <person name="Jeske O."/>
            <person name="Meyerdierks A."/>
            <person name="Storesund J.E."/>
            <person name="Kallscheuer N."/>
            <person name="Luecker S."/>
            <person name="Lage O.M."/>
            <person name="Pohl T."/>
            <person name="Merkel B.J."/>
            <person name="Hornburger P."/>
            <person name="Mueller R.-W."/>
            <person name="Bruemmer F."/>
            <person name="Labrenz M."/>
            <person name="Spormann A.M."/>
            <person name="Op den Camp H."/>
            <person name="Overmann J."/>
            <person name="Amann R."/>
            <person name="Jetten M.S.M."/>
            <person name="Mascher T."/>
            <person name="Medema M.H."/>
            <person name="Devos D.P."/>
            <person name="Kaster A.-K."/>
            <person name="Ovreas L."/>
            <person name="Rohde M."/>
            <person name="Galperin M.Y."/>
            <person name="Jogler C."/>
        </authorList>
    </citation>
    <scope>NUCLEOTIDE SEQUENCE [LARGE SCALE GENOMIC DNA]</scope>
    <source>
        <strain evidence="1 2">Pr1d</strain>
    </source>
</reference>
<keyword evidence="2" id="KW-1185">Reference proteome</keyword>
<proteinExistence type="predicted"/>
<dbReference type="InterPro" id="IPR004155">
    <property type="entry name" value="PBS_lyase_HEAT"/>
</dbReference>
<dbReference type="Proteomes" id="UP000323917">
    <property type="component" value="Chromosome"/>
</dbReference>
<dbReference type="SUPFAM" id="SSF48371">
    <property type="entry name" value="ARM repeat"/>
    <property type="match status" value="1"/>
</dbReference>
<name>A0A5B9QJW8_9BACT</name>
<accession>A0A5B9QJW8</accession>
<dbReference type="Pfam" id="PF13646">
    <property type="entry name" value="HEAT_2"/>
    <property type="match status" value="1"/>
</dbReference>
<dbReference type="PANTHER" id="PTHR12697:SF5">
    <property type="entry name" value="DEOXYHYPUSINE HYDROXYLASE"/>
    <property type="match status" value="1"/>
</dbReference>